<proteinExistence type="predicted"/>
<reference evidence="3" key="3">
    <citation type="submission" date="2025-04" db="UniProtKB">
        <authorList>
            <consortium name="RefSeq"/>
        </authorList>
    </citation>
    <scope>IDENTIFICATION</scope>
    <source>
        <strain evidence="3">CBS 304.34</strain>
    </source>
</reference>
<protein>
    <submittedName>
        <fullName evidence="1 3">Uncharacterized protein</fullName>
    </submittedName>
</protein>
<evidence type="ECO:0000313" key="1">
    <source>
        <dbReference type="EMBL" id="KAF2804252.1"/>
    </source>
</evidence>
<accession>A0A6A6Y632</accession>
<sequence>MSTSASFRAAALSVSVTTPSHTTAIHSTTSAQSAHAPDMPTVSLSSPFVLTTKSDSLMAPLLLAAQLAILMADESDFRHRVKGRAGPHFRDPTQARHCLKRRLWQPPCSFQEQEACQRDALQRALASRWDENRRCNRLPEVGIVEYATREPVQSVAGG</sequence>
<reference evidence="3" key="2">
    <citation type="submission" date="2020-04" db="EMBL/GenBank/DDBJ databases">
        <authorList>
            <consortium name="NCBI Genome Project"/>
        </authorList>
    </citation>
    <scope>NUCLEOTIDE SEQUENCE</scope>
    <source>
        <strain evidence="3">CBS 304.34</strain>
    </source>
</reference>
<dbReference type="RefSeq" id="XP_033571216.1">
    <property type="nucleotide sequence ID" value="XM_033722413.1"/>
</dbReference>
<dbReference type="Proteomes" id="UP000504636">
    <property type="component" value="Unplaced"/>
</dbReference>
<dbReference type="GeneID" id="54463306"/>
<dbReference type="AlphaFoldDB" id="A0A6A6Y632"/>
<keyword evidence="2" id="KW-1185">Reference proteome</keyword>
<name>A0A6A6Y632_9PEZI</name>
<gene>
    <name evidence="1 3" type="ORF">BDZ99DRAFT_481408</name>
</gene>
<dbReference type="EMBL" id="MU003714">
    <property type="protein sequence ID" value="KAF2804252.1"/>
    <property type="molecule type" value="Genomic_DNA"/>
</dbReference>
<organism evidence="1">
    <name type="scientific">Mytilinidion resinicola</name>
    <dbReference type="NCBI Taxonomy" id="574789"/>
    <lineage>
        <taxon>Eukaryota</taxon>
        <taxon>Fungi</taxon>
        <taxon>Dikarya</taxon>
        <taxon>Ascomycota</taxon>
        <taxon>Pezizomycotina</taxon>
        <taxon>Dothideomycetes</taxon>
        <taxon>Pleosporomycetidae</taxon>
        <taxon>Mytilinidiales</taxon>
        <taxon>Mytilinidiaceae</taxon>
        <taxon>Mytilinidion</taxon>
    </lineage>
</organism>
<evidence type="ECO:0000313" key="2">
    <source>
        <dbReference type="Proteomes" id="UP000504636"/>
    </source>
</evidence>
<reference evidence="1 3" key="1">
    <citation type="journal article" date="2020" name="Stud. Mycol.">
        <title>101 Dothideomycetes genomes: a test case for predicting lifestyles and emergence of pathogens.</title>
        <authorList>
            <person name="Haridas S."/>
            <person name="Albert R."/>
            <person name="Binder M."/>
            <person name="Bloem J."/>
            <person name="Labutti K."/>
            <person name="Salamov A."/>
            <person name="Andreopoulos B."/>
            <person name="Baker S."/>
            <person name="Barry K."/>
            <person name="Bills G."/>
            <person name="Bluhm B."/>
            <person name="Cannon C."/>
            <person name="Castanera R."/>
            <person name="Culley D."/>
            <person name="Daum C."/>
            <person name="Ezra D."/>
            <person name="Gonzalez J."/>
            <person name="Henrissat B."/>
            <person name="Kuo A."/>
            <person name="Liang C."/>
            <person name="Lipzen A."/>
            <person name="Lutzoni F."/>
            <person name="Magnuson J."/>
            <person name="Mondo S."/>
            <person name="Nolan M."/>
            <person name="Ohm R."/>
            <person name="Pangilinan J."/>
            <person name="Park H.-J."/>
            <person name="Ramirez L."/>
            <person name="Alfaro M."/>
            <person name="Sun H."/>
            <person name="Tritt A."/>
            <person name="Yoshinaga Y."/>
            <person name="Zwiers L.-H."/>
            <person name="Turgeon B."/>
            <person name="Goodwin S."/>
            <person name="Spatafora J."/>
            <person name="Crous P."/>
            <person name="Grigoriev I."/>
        </authorList>
    </citation>
    <scope>NUCLEOTIDE SEQUENCE</scope>
    <source>
        <strain evidence="1 3">CBS 304.34</strain>
    </source>
</reference>
<evidence type="ECO:0000313" key="3">
    <source>
        <dbReference type="RefSeq" id="XP_033571216.1"/>
    </source>
</evidence>